<evidence type="ECO:0000256" key="4">
    <source>
        <dbReference type="ARBA" id="ARBA00022763"/>
    </source>
</evidence>
<evidence type="ECO:0000313" key="13">
    <source>
        <dbReference type="Proteomes" id="UP000717515"/>
    </source>
</evidence>
<gene>
    <name evidence="12" type="ORF">KVV02_007177</name>
</gene>
<evidence type="ECO:0000256" key="7">
    <source>
        <dbReference type="ARBA" id="ARBA00023204"/>
    </source>
</evidence>
<feature type="region of interest" description="Disordered" evidence="10">
    <location>
        <begin position="14"/>
        <end position="48"/>
    </location>
</feature>
<dbReference type="Proteomes" id="UP000717515">
    <property type="component" value="Unassembled WGS sequence"/>
</dbReference>
<sequence>MKRFALTWVDTCNEEMEGRNTETDPWFKSKEEEEEEEEEQEDSSSHVGAAYEHGSVVDLIAFLKLLVRMRRVILQDSVLFMEGRGPSQETMTNNLHKSYHMQDIFNRDDFRQFRKDLLRDIQRHKEQRALINENEEINNTDIADAVIGTSTEASEPYARLESLWHAIEAKMTAHLATIEKLQRLAFENQLGLCQHDRLQHQQNIVLPEPSAMPQLGQGALPQLPGTPPLGQNNRHQPPDMPQLDQGAVPQAPRHSSIRSGNASAATTVTATASTTACLLESTTTLFESRKEGFERRRKLIRVIEVESKATGLGLEEVKTSLSARASRLLSMQPSHCAFDILDLIQESIARSLQENKPLETRIALLPHIPVLTIPLPAAMSKFQTSIHEYLETLPLQTFNRLYQKPATCLAIFRLLPPLGKQIVMSSLYVDSPITVTDMKLWFKGGSGSAKHKEAMQRLKALNIFAEERGNYTMNATFLEQFRNALTGGGNSQSFGLATSTPDKHHVDVAFLDEFATKQWEAILHYMVGTTQGSAPCAGVMNLLLRSGLMTGGHRGDTENMDVMDFASQMARQDLAPKITHKGFQFLLQDINTQVWAFLLQYLSMAESLNMDLVEVLTFFFQLGSLELGNDYSSETLTPTQTQMLEDLKAYGIVYQRKRGSRRFYPTRLATTLTSGTPVLLGSHPSASRNATGSARKSEEEEEDDHGFIVMETNYRIYAYTDSPLQIAVLNLFVHLRDRFPNMVTGVVTRDSIRRALSKGITAEQIITYLNAHAHAQMRKHSPILPLTVVDQIRLWEIEKNRLRPQASWLYSQFSRPQDFDSTLQYASELGVVLWSNAKRRLIAITAEGHQAVGAYVRKLIARHKEQQAAQTQQQQQQRYQQPATSVVS</sequence>
<feature type="compositionally biased region" description="Acidic residues" evidence="10">
    <location>
        <begin position="32"/>
        <end position="42"/>
    </location>
</feature>
<dbReference type="Gene3D" id="3.30.70.2610">
    <property type="match status" value="1"/>
</dbReference>
<feature type="region of interest" description="Disordered" evidence="10">
    <location>
        <begin position="677"/>
        <end position="704"/>
    </location>
</feature>
<comment type="caution">
    <text evidence="12">The sequence shown here is derived from an EMBL/GenBank/DDBJ whole genome shotgun (WGS) entry which is preliminary data.</text>
</comment>
<dbReference type="GO" id="GO:0006289">
    <property type="term" value="P:nucleotide-excision repair"/>
    <property type="evidence" value="ECO:0007669"/>
    <property type="project" value="InterPro"/>
</dbReference>
<dbReference type="PANTHER" id="PTHR13152:SF0">
    <property type="entry name" value="GENERAL TRANSCRIPTION FACTOR IIH SUBUNIT 4"/>
    <property type="match status" value="1"/>
</dbReference>
<dbReference type="NCBIfam" id="TIGR00625">
    <property type="entry name" value="tfb2"/>
    <property type="match status" value="1"/>
</dbReference>
<keyword evidence="6 9" id="KW-0804">Transcription</keyword>
<dbReference type="InterPro" id="IPR040662">
    <property type="entry name" value="Tfb2_C"/>
</dbReference>
<keyword evidence="8 9" id="KW-0539">Nucleus</keyword>
<feature type="domain" description="Transcription factor Tfb2 C-terminal" evidence="11">
    <location>
        <begin position="790"/>
        <end position="857"/>
    </location>
</feature>
<comment type="function">
    <text evidence="9">Component of the general transcription and DNA repair factor IIH (TFIIH) core complex which is involved in general and transcription-coupled nucleotide excision repair (NER) of damaged DNA.</text>
</comment>
<dbReference type="GO" id="GO:0003690">
    <property type="term" value="F:double-stranded DNA binding"/>
    <property type="evidence" value="ECO:0007669"/>
    <property type="project" value="TreeGrafter"/>
</dbReference>
<feature type="region of interest" description="Disordered" evidence="10">
    <location>
        <begin position="210"/>
        <end position="266"/>
    </location>
</feature>
<evidence type="ECO:0000256" key="8">
    <source>
        <dbReference type="ARBA" id="ARBA00023242"/>
    </source>
</evidence>
<dbReference type="Pfam" id="PF03849">
    <property type="entry name" value="Tfb2"/>
    <property type="match status" value="1"/>
</dbReference>
<evidence type="ECO:0000256" key="3">
    <source>
        <dbReference type="ARBA" id="ARBA00007132"/>
    </source>
</evidence>
<dbReference type="GO" id="GO:0005675">
    <property type="term" value="C:transcription factor TFIIH holo complex"/>
    <property type="evidence" value="ECO:0007669"/>
    <property type="project" value="TreeGrafter"/>
</dbReference>
<dbReference type="EMBL" id="JAIFTL010000292">
    <property type="protein sequence ID" value="KAG9320420.1"/>
    <property type="molecule type" value="Genomic_DNA"/>
</dbReference>
<evidence type="ECO:0000256" key="6">
    <source>
        <dbReference type="ARBA" id="ARBA00023163"/>
    </source>
</evidence>
<keyword evidence="4 9" id="KW-0227">DNA damage</keyword>
<feature type="region of interest" description="Disordered" evidence="10">
    <location>
        <begin position="867"/>
        <end position="888"/>
    </location>
</feature>
<dbReference type="GO" id="GO:0000439">
    <property type="term" value="C:transcription factor TFIIH core complex"/>
    <property type="evidence" value="ECO:0007669"/>
    <property type="project" value="InterPro"/>
</dbReference>
<dbReference type="InterPro" id="IPR004598">
    <property type="entry name" value="TFIIH_p52/Tfb2"/>
</dbReference>
<evidence type="ECO:0000313" key="12">
    <source>
        <dbReference type="EMBL" id="KAG9320420.1"/>
    </source>
</evidence>
<evidence type="ECO:0000256" key="5">
    <source>
        <dbReference type="ARBA" id="ARBA00023015"/>
    </source>
</evidence>
<evidence type="ECO:0000256" key="1">
    <source>
        <dbReference type="ARBA" id="ARBA00002817"/>
    </source>
</evidence>
<feature type="compositionally biased region" description="Basic and acidic residues" evidence="10">
    <location>
        <begin position="16"/>
        <end position="31"/>
    </location>
</feature>
<dbReference type="Pfam" id="PF18307">
    <property type="entry name" value="Tfb2_C"/>
    <property type="match status" value="1"/>
</dbReference>
<feature type="compositionally biased region" description="Low complexity" evidence="10">
    <location>
        <begin position="213"/>
        <end position="231"/>
    </location>
</feature>
<protein>
    <recommendedName>
        <fullName evidence="9">RNA polymerase II transcription factor B subunit 2</fullName>
    </recommendedName>
</protein>
<dbReference type="GO" id="GO:0001671">
    <property type="term" value="F:ATPase activator activity"/>
    <property type="evidence" value="ECO:0007669"/>
    <property type="project" value="InterPro"/>
</dbReference>
<proteinExistence type="inferred from homology"/>
<accession>A0A9P7ZZ30</accession>
<organism evidence="12 13">
    <name type="scientific">Mortierella alpina</name>
    <name type="common">Oleaginous fungus</name>
    <name type="synonym">Mortierella renispora</name>
    <dbReference type="NCBI Taxonomy" id="64518"/>
    <lineage>
        <taxon>Eukaryota</taxon>
        <taxon>Fungi</taxon>
        <taxon>Fungi incertae sedis</taxon>
        <taxon>Mucoromycota</taxon>
        <taxon>Mortierellomycotina</taxon>
        <taxon>Mortierellomycetes</taxon>
        <taxon>Mortierellales</taxon>
        <taxon>Mortierellaceae</taxon>
        <taxon>Mortierella</taxon>
    </lineage>
</organism>
<name>A0A9P7ZZ30_MORAP</name>
<comment type="subcellular location">
    <subcellularLocation>
        <location evidence="2 9">Nucleus</location>
    </subcellularLocation>
</comment>
<feature type="compositionally biased region" description="Polar residues" evidence="10">
    <location>
        <begin position="684"/>
        <end position="694"/>
    </location>
</feature>
<dbReference type="AlphaFoldDB" id="A0A9P7ZZ30"/>
<keyword evidence="7 9" id="KW-0234">DNA repair</keyword>
<evidence type="ECO:0000256" key="10">
    <source>
        <dbReference type="SAM" id="MobiDB-lite"/>
    </source>
</evidence>
<evidence type="ECO:0000256" key="2">
    <source>
        <dbReference type="ARBA" id="ARBA00004123"/>
    </source>
</evidence>
<comment type="similarity">
    <text evidence="3 9">Belongs to the TFB2 family.</text>
</comment>
<reference evidence="12" key="1">
    <citation type="submission" date="2021-07" db="EMBL/GenBank/DDBJ databases">
        <title>Draft genome of Mortierella alpina, strain LL118, isolated from an aspen leaf litter sample.</title>
        <authorList>
            <person name="Yang S."/>
            <person name="Vinatzer B.A."/>
        </authorList>
    </citation>
    <scope>NUCLEOTIDE SEQUENCE</scope>
    <source>
        <strain evidence="12">LL118</strain>
    </source>
</reference>
<keyword evidence="5 9" id="KW-0805">Transcription regulation</keyword>
<evidence type="ECO:0000256" key="9">
    <source>
        <dbReference type="RuleBase" id="RU364024"/>
    </source>
</evidence>
<comment type="function">
    <text evidence="1">Component of the general transcription and DNA repair factor IIH (TFIIH) core complex, which is involved in general and transcription-coupled nucleotide excision repair (NER) of damaged DNA and, when complexed to TFIIK, in RNA transcription by RNA polymerase II. In NER, TFIIH acts by opening DNA around the lesion to allow the excision of the damaged oligonucleotide and its replacement by a new DNA fragment. In transcription, TFIIH has an essential role in transcription initiation. When the pre-initiation complex (PIC) has been established, TFIIH is required for promoter opening and promoter escape. Phosphorylation of the C-terminal tail (CTD) of the largest subunit of RNA polymerase II by the kinase module TFIIK controls the initiation of transcription.</text>
</comment>
<evidence type="ECO:0000259" key="11">
    <source>
        <dbReference type="Pfam" id="PF18307"/>
    </source>
</evidence>
<dbReference type="InterPro" id="IPR038279">
    <property type="entry name" value="Ndc10_dom2_sf"/>
</dbReference>
<dbReference type="PANTHER" id="PTHR13152">
    <property type="entry name" value="TFIIH, POLYPEPTIDE 4"/>
    <property type="match status" value="1"/>
</dbReference>
<dbReference type="Gene3D" id="1.10.443.20">
    <property type="entry name" value="Centromere DNA-binding protein complex CBF3 subunit, domain 2"/>
    <property type="match status" value="1"/>
</dbReference>